<reference evidence="2" key="1">
    <citation type="submission" date="2025-08" db="UniProtKB">
        <authorList>
            <consortium name="RefSeq"/>
        </authorList>
    </citation>
    <scope>IDENTIFICATION</scope>
    <source>
        <strain evidence="2">15085-1641.00</strain>
        <tissue evidence="2">Whole body</tissue>
    </source>
</reference>
<dbReference type="CTD" id="8674119"/>
<gene>
    <name evidence="2" type="primary">LOC111594616</name>
</gene>
<dbReference type="RefSeq" id="XP_023163770.1">
    <property type="nucleotide sequence ID" value="XM_023308002.2"/>
</dbReference>
<name>A0A6J1LCG6_DROHY</name>
<sequence length="101" mass="11797">MQYAYAELSLQQVHVLRKAQDDLIFSKSVYLEFYSKMAKHAYTTDLNNLIRGDFQRVDVQLNIPKLPPQNKEPEEYTPMLNLDKLMELYDAAEEGISLLQD</sequence>
<organism evidence="1 2">
    <name type="scientific">Drosophila hydei</name>
    <name type="common">Fruit fly</name>
    <dbReference type="NCBI Taxonomy" id="7224"/>
    <lineage>
        <taxon>Eukaryota</taxon>
        <taxon>Metazoa</taxon>
        <taxon>Ecdysozoa</taxon>
        <taxon>Arthropoda</taxon>
        <taxon>Hexapoda</taxon>
        <taxon>Insecta</taxon>
        <taxon>Pterygota</taxon>
        <taxon>Neoptera</taxon>
        <taxon>Endopterygota</taxon>
        <taxon>Diptera</taxon>
        <taxon>Brachycera</taxon>
        <taxon>Muscomorpha</taxon>
        <taxon>Ephydroidea</taxon>
        <taxon>Drosophilidae</taxon>
        <taxon>Drosophila</taxon>
    </lineage>
</organism>
<dbReference type="KEGG" id="dhe:111594616"/>
<evidence type="ECO:0000313" key="2">
    <source>
        <dbReference type="RefSeq" id="XP_023163770.1"/>
    </source>
</evidence>
<protein>
    <submittedName>
        <fullName evidence="2">Uncharacterized protein LOC111594616 isoform X1</fullName>
    </submittedName>
</protein>
<dbReference type="Proteomes" id="UP000504633">
    <property type="component" value="Unplaced"/>
</dbReference>
<dbReference type="GeneID" id="111594616"/>
<keyword evidence="1" id="KW-1185">Reference proteome</keyword>
<dbReference type="AlphaFoldDB" id="A0A6J1LCG6"/>
<evidence type="ECO:0000313" key="1">
    <source>
        <dbReference type="Proteomes" id="UP000504633"/>
    </source>
</evidence>
<dbReference type="OrthoDB" id="7824174at2759"/>
<proteinExistence type="predicted"/>
<accession>A0A6J1LCG6</accession>